<evidence type="ECO:0000256" key="1">
    <source>
        <dbReference type="SAM" id="SignalP"/>
    </source>
</evidence>
<name>A0A183FX78_HELPZ</name>
<dbReference type="OrthoDB" id="7480412at2759"/>
<evidence type="ECO:0000313" key="4">
    <source>
        <dbReference type="Proteomes" id="UP000050761"/>
    </source>
</evidence>
<organism evidence="4 5">
    <name type="scientific">Heligmosomoides polygyrus</name>
    <name type="common">Parasitic roundworm</name>
    <dbReference type="NCBI Taxonomy" id="6339"/>
    <lineage>
        <taxon>Eukaryota</taxon>
        <taxon>Metazoa</taxon>
        <taxon>Ecdysozoa</taxon>
        <taxon>Nematoda</taxon>
        <taxon>Chromadorea</taxon>
        <taxon>Rhabditida</taxon>
        <taxon>Rhabditina</taxon>
        <taxon>Rhabditomorpha</taxon>
        <taxon>Strongyloidea</taxon>
        <taxon>Heligmosomidae</taxon>
        <taxon>Heligmosomoides</taxon>
    </lineage>
</organism>
<dbReference type="WBParaSite" id="HPBE_0001312701-mRNA-1">
    <property type="protein sequence ID" value="HPBE_0001312701-mRNA-1"/>
    <property type="gene ID" value="HPBE_0001312701"/>
</dbReference>
<keyword evidence="4" id="KW-1185">Reference proteome</keyword>
<dbReference type="InterPro" id="IPR000477">
    <property type="entry name" value="RT_dom"/>
</dbReference>
<accession>A0A3P8AGB4</accession>
<evidence type="ECO:0000313" key="5">
    <source>
        <dbReference type="WBParaSite" id="HPBE_0001312701-mRNA-1"/>
    </source>
</evidence>
<reference evidence="3 4" key="1">
    <citation type="submission" date="2018-11" db="EMBL/GenBank/DDBJ databases">
        <authorList>
            <consortium name="Pathogen Informatics"/>
        </authorList>
    </citation>
    <scope>NUCLEOTIDE SEQUENCE [LARGE SCALE GENOMIC DNA]</scope>
</reference>
<gene>
    <name evidence="3" type="ORF">HPBE_LOCUS13129</name>
</gene>
<dbReference type="AlphaFoldDB" id="A0A183FX78"/>
<protein>
    <submittedName>
        <fullName evidence="5">Reverse transcriptase domain-containing protein</fullName>
    </submittedName>
</protein>
<dbReference type="EMBL" id="UZAH01027788">
    <property type="protein sequence ID" value="VDO95004.1"/>
    <property type="molecule type" value="Genomic_DNA"/>
</dbReference>
<sequence>MDTLLLLCRLDAFLVRGSDMLMQGVRGCVKIELCRLHQKLALGGLRVHWIHDQRFHPPFYNDVVIDLKRVRQGDIISPKLFSATLENVMRELEGEDVGVKDDGRQLHHLRFPGAIVLVTASISQAERMLADFDRVRGNFGLQLNPTKTIFMRNG</sequence>
<dbReference type="Pfam" id="PF00078">
    <property type="entry name" value="RVT_1"/>
    <property type="match status" value="1"/>
</dbReference>
<dbReference type="Proteomes" id="UP000050761">
    <property type="component" value="Unassembled WGS sequence"/>
</dbReference>
<reference evidence="5" key="2">
    <citation type="submission" date="2019-09" db="UniProtKB">
        <authorList>
            <consortium name="WormBaseParasite"/>
        </authorList>
    </citation>
    <scope>IDENTIFICATION</scope>
</reference>
<keyword evidence="1" id="KW-0732">Signal</keyword>
<feature type="signal peptide" evidence="1">
    <location>
        <begin position="1"/>
        <end position="17"/>
    </location>
</feature>
<proteinExistence type="predicted"/>
<feature type="chain" id="PRO_5044551735" evidence="1">
    <location>
        <begin position="18"/>
        <end position="154"/>
    </location>
</feature>
<accession>A0A183FX78</accession>
<evidence type="ECO:0000313" key="3">
    <source>
        <dbReference type="EMBL" id="VDO95004.1"/>
    </source>
</evidence>
<feature type="domain" description="Reverse transcriptase" evidence="2">
    <location>
        <begin position="68"/>
        <end position="151"/>
    </location>
</feature>
<evidence type="ECO:0000259" key="2">
    <source>
        <dbReference type="Pfam" id="PF00078"/>
    </source>
</evidence>